<evidence type="ECO:0000256" key="1">
    <source>
        <dbReference type="SAM" id="MobiDB-lite"/>
    </source>
</evidence>
<evidence type="ECO:0000313" key="2">
    <source>
        <dbReference type="EMBL" id="ONH32473.1"/>
    </source>
</evidence>
<name>A0A1V2IGY9_9ACTN</name>
<organism evidence="2 3">
    <name type="scientific">Pseudofrankia asymbiotica</name>
    <dbReference type="NCBI Taxonomy" id="1834516"/>
    <lineage>
        <taxon>Bacteria</taxon>
        <taxon>Bacillati</taxon>
        <taxon>Actinomycetota</taxon>
        <taxon>Actinomycetes</taxon>
        <taxon>Frankiales</taxon>
        <taxon>Frankiaceae</taxon>
        <taxon>Pseudofrankia</taxon>
    </lineage>
</organism>
<accession>A0A1V2IGY9</accession>
<evidence type="ECO:0000313" key="3">
    <source>
        <dbReference type="Proteomes" id="UP000188929"/>
    </source>
</evidence>
<feature type="region of interest" description="Disordered" evidence="1">
    <location>
        <begin position="44"/>
        <end position="64"/>
    </location>
</feature>
<dbReference type="EMBL" id="MOMC01000010">
    <property type="protein sequence ID" value="ONH32473.1"/>
    <property type="molecule type" value="Genomic_DNA"/>
</dbReference>
<proteinExistence type="predicted"/>
<reference evidence="3" key="1">
    <citation type="submission" date="2016-10" db="EMBL/GenBank/DDBJ databases">
        <title>Frankia sp. NRRL B-16386 Genome sequencing.</title>
        <authorList>
            <person name="Ghodhbane-Gtari F."/>
            <person name="Swanson E."/>
            <person name="Gueddou A."/>
            <person name="Hezbri K."/>
            <person name="Ktari K."/>
            <person name="Nouioui I."/>
            <person name="Morris K."/>
            <person name="Simpson S."/>
            <person name="Abebe-Akele F."/>
            <person name="Thomas K."/>
            <person name="Gtari M."/>
            <person name="Tisa L.S."/>
        </authorList>
    </citation>
    <scope>NUCLEOTIDE SEQUENCE [LARGE SCALE GENOMIC DNA]</scope>
    <source>
        <strain evidence="3">NRRL B-16386</strain>
    </source>
</reference>
<dbReference type="Proteomes" id="UP000188929">
    <property type="component" value="Unassembled WGS sequence"/>
</dbReference>
<protein>
    <submittedName>
        <fullName evidence="2">Uncharacterized protein</fullName>
    </submittedName>
</protein>
<dbReference type="STRING" id="1834516.BL253_05505"/>
<sequence>MSRKASLNTRCGSRAERTVRAAFHSAPAEAPAEQLAGIAAASTAGSVHGPVPRPPTVSTPPIVFSPIGGVGRRSAVVRSRT</sequence>
<gene>
    <name evidence="2" type="ORF">BL253_05505</name>
</gene>
<comment type="caution">
    <text evidence="2">The sequence shown here is derived from an EMBL/GenBank/DDBJ whole genome shotgun (WGS) entry which is preliminary data.</text>
</comment>
<dbReference type="AlphaFoldDB" id="A0A1V2IGY9"/>
<keyword evidence="3" id="KW-1185">Reference proteome</keyword>